<protein>
    <submittedName>
        <fullName evidence="1">Uncharacterized protein</fullName>
    </submittedName>
</protein>
<dbReference type="AlphaFoldDB" id="A0A2H3JST7"/>
<proteinExistence type="predicted"/>
<evidence type="ECO:0000313" key="1">
    <source>
        <dbReference type="EMBL" id="PCH39107.1"/>
    </source>
</evidence>
<keyword evidence="2" id="KW-1185">Reference proteome</keyword>
<dbReference type="OMA" id="ANDHCKT"/>
<feature type="non-terminal residue" evidence="1">
    <location>
        <position position="1"/>
    </location>
</feature>
<dbReference type="PANTHER" id="PTHR35871:SF1">
    <property type="entry name" value="CXC1-LIKE CYSTEINE CLUSTER ASSOCIATED WITH KDZ TRANSPOSASES DOMAIN-CONTAINING PROTEIN"/>
    <property type="match status" value="1"/>
</dbReference>
<evidence type="ECO:0000313" key="2">
    <source>
        <dbReference type="Proteomes" id="UP000218811"/>
    </source>
</evidence>
<accession>A0A2H3JST7</accession>
<gene>
    <name evidence="1" type="ORF">WOLCODRAFT_85055</name>
</gene>
<reference evidence="1 2" key="1">
    <citation type="journal article" date="2012" name="Science">
        <title>The Paleozoic origin of enzymatic lignin decomposition reconstructed from 31 fungal genomes.</title>
        <authorList>
            <person name="Floudas D."/>
            <person name="Binder M."/>
            <person name="Riley R."/>
            <person name="Barry K."/>
            <person name="Blanchette R.A."/>
            <person name="Henrissat B."/>
            <person name="Martinez A.T."/>
            <person name="Otillar R."/>
            <person name="Spatafora J.W."/>
            <person name="Yadav J.S."/>
            <person name="Aerts A."/>
            <person name="Benoit I."/>
            <person name="Boyd A."/>
            <person name="Carlson A."/>
            <person name="Copeland A."/>
            <person name="Coutinho P.M."/>
            <person name="de Vries R.P."/>
            <person name="Ferreira P."/>
            <person name="Findley K."/>
            <person name="Foster B."/>
            <person name="Gaskell J."/>
            <person name="Glotzer D."/>
            <person name="Gorecki P."/>
            <person name="Heitman J."/>
            <person name="Hesse C."/>
            <person name="Hori C."/>
            <person name="Igarashi K."/>
            <person name="Jurgens J.A."/>
            <person name="Kallen N."/>
            <person name="Kersten P."/>
            <person name="Kohler A."/>
            <person name="Kuees U."/>
            <person name="Kumar T.K.A."/>
            <person name="Kuo A."/>
            <person name="LaButti K."/>
            <person name="Larrondo L.F."/>
            <person name="Lindquist E."/>
            <person name="Ling A."/>
            <person name="Lombard V."/>
            <person name="Lucas S."/>
            <person name="Lundell T."/>
            <person name="Martin R."/>
            <person name="McLaughlin D.J."/>
            <person name="Morgenstern I."/>
            <person name="Morin E."/>
            <person name="Murat C."/>
            <person name="Nagy L.G."/>
            <person name="Nolan M."/>
            <person name="Ohm R.A."/>
            <person name="Patyshakuliyeva A."/>
            <person name="Rokas A."/>
            <person name="Ruiz-Duenas F.J."/>
            <person name="Sabat G."/>
            <person name="Salamov A."/>
            <person name="Samejima M."/>
            <person name="Schmutz J."/>
            <person name="Slot J.C."/>
            <person name="St John F."/>
            <person name="Stenlid J."/>
            <person name="Sun H."/>
            <person name="Sun S."/>
            <person name="Syed K."/>
            <person name="Tsang A."/>
            <person name="Wiebenga A."/>
            <person name="Young D."/>
            <person name="Pisabarro A."/>
            <person name="Eastwood D.C."/>
            <person name="Martin F."/>
            <person name="Cullen D."/>
            <person name="Grigoriev I.V."/>
            <person name="Hibbett D.S."/>
        </authorList>
    </citation>
    <scope>NUCLEOTIDE SEQUENCE [LARGE SCALE GENOMIC DNA]</scope>
    <source>
        <strain evidence="1 2">MD-104</strain>
    </source>
</reference>
<dbReference type="EMBL" id="KB467954">
    <property type="protein sequence ID" value="PCH39107.1"/>
    <property type="molecule type" value="Genomic_DNA"/>
</dbReference>
<dbReference type="OrthoDB" id="6511194at2759"/>
<sequence length="119" mass="14179">ITVCTTQRWLRKLDWQYWQKSNGMYIDGYEHDDVIEYQSTFIKRWAEYEKHMVTYDNDGNIKGLQSLRSILQLSFLYLVTHDESTFYANDHCKTKWIHSSEKSAPQRKGEGALLMVSDF</sequence>
<dbReference type="PANTHER" id="PTHR35871">
    <property type="entry name" value="EXPRESSED PROTEIN"/>
    <property type="match status" value="1"/>
</dbReference>
<name>A0A2H3JST7_WOLCO</name>
<dbReference type="Proteomes" id="UP000218811">
    <property type="component" value="Unassembled WGS sequence"/>
</dbReference>
<organism evidence="1 2">
    <name type="scientific">Wolfiporia cocos (strain MD-104)</name>
    <name type="common">Brown rot fungus</name>
    <dbReference type="NCBI Taxonomy" id="742152"/>
    <lineage>
        <taxon>Eukaryota</taxon>
        <taxon>Fungi</taxon>
        <taxon>Dikarya</taxon>
        <taxon>Basidiomycota</taxon>
        <taxon>Agaricomycotina</taxon>
        <taxon>Agaricomycetes</taxon>
        <taxon>Polyporales</taxon>
        <taxon>Phaeolaceae</taxon>
        <taxon>Wolfiporia</taxon>
    </lineage>
</organism>